<dbReference type="GO" id="GO:0046872">
    <property type="term" value="F:metal ion binding"/>
    <property type="evidence" value="ECO:0007669"/>
    <property type="project" value="UniProtKB-KW"/>
</dbReference>
<accession>A3U7U3</accession>
<evidence type="ECO:0000256" key="12">
    <source>
        <dbReference type="SAM" id="Phobius"/>
    </source>
</evidence>
<dbReference type="GO" id="GO:0006784">
    <property type="term" value="P:heme A biosynthetic process"/>
    <property type="evidence" value="ECO:0007669"/>
    <property type="project" value="InterPro"/>
</dbReference>
<dbReference type="GO" id="GO:0016491">
    <property type="term" value="F:oxidoreductase activity"/>
    <property type="evidence" value="ECO:0007669"/>
    <property type="project" value="UniProtKB-KW"/>
</dbReference>
<keyword evidence="4" id="KW-0479">Metal-binding</keyword>
<dbReference type="RefSeq" id="WP_013186981.1">
    <property type="nucleotide sequence ID" value="NC_014230.1"/>
</dbReference>
<dbReference type="GO" id="GO:0016020">
    <property type="term" value="C:membrane"/>
    <property type="evidence" value="ECO:0007669"/>
    <property type="project" value="UniProtKB-SubCell"/>
</dbReference>
<evidence type="ECO:0000256" key="3">
    <source>
        <dbReference type="ARBA" id="ARBA00022692"/>
    </source>
</evidence>
<dbReference type="PANTHER" id="PTHR35457">
    <property type="entry name" value="HEME A SYNTHASE"/>
    <property type="match status" value="1"/>
</dbReference>
<keyword evidence="2" id="KW-1003">Cell membrane</keyword>
<evidence type="ECO:0000256" key="9">
    <source>
        <dbReference type="ARBA" id="ARBA00023136"/>
    </source>
</evidence>
<feature type="transmembrane region" description="Helical" evidence="12">
    <location>
        <begin position="170"/>
        <end position="191"/>
    </location>
</feature>
<evidence type="ECO:0000313" key="14">
    <source>
        <dbReference type="Proteomes" id="UP000002297"/>
    </source>
</evidence>
<dbReference type="HOGENOM" id="CLU_041525_1_0_10"/>
<protein>
    <submittedName>
        <fullName evidence="13">Cytochrome oxidase assembly protein</fullName>
    </submittedName>
</protein>
<dbReference type="InterPro" id="IPR003780">
    <property type="entry name" value="COX15/CtaA_fam"/>
</dbReference>
<name>A3U7U3_CROAH</name>
<feature type="transmembrane region" description="Helical" evidence="12">
    <location>
        <begin position="5"/>
        <end position="23"/>
    </location>
</feature>
<evidence type="ECO:0000256" key="4">
    <source>
        <dbReference type="ARBA" id="ARBA00022723"/>
    </source>
</evidence>
<keyword evidence="10" id="KW-1015">Disulfide bond</keyword>
<dbReference type="KEGG" id="cat:CA2559_06105"/>
<comment type="subcellular location">
    <subcellularLocation>
        <location evidence="1">Membrane</location>
        <topology evidence="1">Multi-pass membrane protein</topology>
    </subcellularLocation>
</comment>
<comment type="pathway">
    <text evidence="11">Porphyrin-containing compound metabolism.</text>
</comment>
<proteinExistence type="predicted"/>
<sequence>MYRTFLKISLILVYLVIIAGAVVRMTGSGMGCPDWPKCFGYYIPPTEEAELQFQPNRLYEEGQVIIVDESLRVASSDFTSGTTYNEENWSTYDRHDYAIFNPWHTWIEYVNRLLGALAGLAMLIMTALSFKYWKSEKHITIVTIVSLILMCIQGYLGAKVVYSLLAPVKITIHMVMALVIVAVLNYLVHATSTKRIAHFKRPFFQNLLIISIVFTLIQIILGTQVRQFVDNQIDIVGYTAKGLWLKDPTVSFYIHRTFSILVVLVNGMLWWQNRKLGYGFQKLNWVLILIGIEIISGIAMYYIDFPFGTQPLHLIIATVLFGVQSYILMESLKATKLPKIAKS</sequence>
<feature type="transmembrane region" description="Helical" evidence="12">
    <location>
        <begin position="309"/>
        <end position="329"/>
    </location>
</feature>
<dbReference type="AlphaFoldDB" id="A3U7U3"/>
<organism evidence="13 14">
    <name type="scientific">Croceibacter atlanticus (strain ATCC BAA-628 / JCM 21780 / CIP 108009 / IAM 15332 / KCTC 12090 / HTCC2559)</name>
    <dbReference type="NCBI Taxonomy" id="216432"/>
    <lineage>
        <taxon>Bacteria</taxon>
        <taxon>Pseudomonadati</taxon>
        <taxon>Bacteroidota</taxon>
        <taxon>Flavobacteriia</taxon>
        <taxon>Flavobacteriales</taxon>
        <taxon>Flavobacteriaceae</taxon>
        <taxon>Croceibacter</taxon>
    </lineage>
</organism>
<keyword evidence="9 12" id="KW-0472">Membrane</keyword>
<feature type="transmembrane region" description="Helical" evidence="12">
    <location>
        <begin position="203"/>
        <end position="221"/>
    </location>
</feature>
<reference evidence="13 14" key="1">
    <citation type="journal article" date="2010" name="J. Bacteriol.">
        <title>The complete genome sequence of Croceibacter atlanticus HTCC2559T.</title>
        <authorList>
            <person name="Oh H.M."/>
            <person name="Kang I."/>
            <person name="Ferriera S."/>
            <person name="Giovannoni S.J."/>
            <person name="Cho J.C."/>
        </authorList>
    </citation>
    <scope>NUCLEOTIDE SEQUENCE [LARGE SCALE GENOMIC DNA]</scope>
    <source>
        <strain evidence="14">ATCC BAA-628 / HTCC2559 / KCTC 12090</strain>
    </source>
</reference>
<dbReference type="Proteomes" id="UP000002297">
    <property type="component" value="Chromosome"/>
</dbReference>
<feature type="transmembrane region" description="Helical" evidence="12">
    <location>
        <begin position="253"/>
        <end position="271"/>
    </location>
</feature>
<evidence type="ECO:0000256" key="5">
    <source>
        <dbReference type="ARBA" id="ARBA00022989"/>
    </source>
</evidence>
<keyword evidence="6" id="KW-0560">Oxidoreductase</keyword>
<keyword evidence="14" id="KW-1185">Reference proteome</keyword>
<dbReference type="STRING" id="216432.CA2559_06105"/>
<evidence type="ECO:0000256" key="8">
    <source>
        <dbReference type="ARBA" id="ARBA00023133"/>
    </source>
</evidence>
<evidence type="ECO:0000256" key="6">
    <source>
        <dbReference type="ARBA" id="ARBA00023002"/>
    </source>
</evidence>
<evidence type="ECO:0000256" key="11">
    <source>
        <dbReference type="ARBA" id="ARBA00023444"/>
    </source>
</evidence>
<dbReference type="PANTHER" id="PTHR35457:SF1">
    <property type="entry name" value="HEME A SYNTHASE"/>
    <property type="match status" value="1"/>
</dbReference>
<keyword evidence="8" id="KW-0350">Heme biosynthesis</keyword>
<keyword evidence="3 12" id="KW-0812">Transmembrane</keyword>
<dbReference type="OrthoDB" id="1447144at2"/>
<evidence type="ECO:0000256" key="1">
    <source>
        <dbReference type="ARBA" id="ARBA00004141"/>
    </source>
</evidence>
<feature type="transmembrane region" description="Helical" evidence="12">
    <location>
        <begin position="139"/>
        <end position="158"/>
    </location>
</feature>
<dbReference type="GeneID" id="89453004"/>
<dbReference type="InterPro" id="IPR050450">
    <property type="entry name" value="COX15/CtaA_HemeA_synthase"/>
</dbReference>
<evidence type="ECO:0000256" key="7">
    <source>
        <dbReference type="ARBA" id="ARBA00023004"/>
    </source>
</evidence>
<evidence type="ECO:0000313" key="13">
    <source>
        <dbReference type="EMBL" id="EAP88310.1"/>
    </source>
</evidence>
<evidence type="ECO:0000256" key="10">
    <source>
        <dbReference type="ARBA" id="ARBA00023157"/>
    </source>
</evidence>
<keyword evidence="5 12" id="KW-1133">Transmembrane helix</keyword>
<dbReference type="EMBL" id="CP002046">
    <property type="protein sequence ID" value="EAP88310.1"/>
    <property type="molecule type" value="Genomic_DNA"/>
</dbReference>
<keyword evidence="7" id="KW-0408">Iron</keyword>
<evidence type="ECO:0000256" key="2">
    <source>
        <dbReference type="ARBA" id="ARBA00022475"/>
    </source>
</evidence>
<feature type="transmembrane region" description="Helical" evidence="12">
    <location>
        <begin position="113"/>
        <end position="132"/>
    </location>
</feature>
<dbReference type="eggNOG" id="COG1612">
    <property type="taxonomic scope" value="Bacteria"/>
</dbReference>
<dbReference type="Pfam" id="PF02628">
    <property type="entry name" value="COX15-CtaA"/>
    <property type="match status" value="1"/>
</dbReference>
<gene>
    <name evidence="13" type="ordered locus">CA2559_06105</name>
</gene>
<feature type="transmembrane region" description="Helical" evidence="12">
    <location>
        <begin position="283"/>
        <end position="303"/>
    </location>
</feature>